<dbReference type="PROSITE" id="PS50072">
    <property type="entry name" value="CSA_PPIASE_2"/>
    <property type="match status" value="1"/>
</dbReference>
<evidence type="ECO:0000256" key="3">
    <source>
        <dbReference type="ARBA" id="ARBA00003697"/>
    </source>
</evidence>
<dbReference type="InterPro" id="IPR026951">
    <property type="entry name" value="PPIL2_U-box_dom"/>
</dbReference>
<dbReference type="GO" id="GO:0000209">
    <property type="term" value="P:protein polyubiquitination"/>
    <property type="evidence" value="ECO:0007669"/>
    <property type="project" value="TreeGrafter"/>
</dbReference>
<dbReference type="InterPro" id="IPR044666">
    <property type="entry name" value="Cyclophilin_A-like"/>
</dbReference>
<feature type="compositionally biased region" description="Basic and acidic residues" evidence="11">
    <location>
        <begin position="439"/>
        <end position="451"/>
    </location>
</feature>
<keyword evidence="10" id="KW-0539">Nucleus</keyword>
<feature type="domain" description="PPIase cyclophilin-type" evidence="12">
    <location>
        <begin position="279"/>
        <end position="422"/>
    </location>
</feature>
<dbReference type="InterPro" id="IPR029000">
    <property type="entry name" value="Cyclophilin-like_dom_sf"/>
</dbReference>
<keyword evidence="8" id="KW-0697">Rotamase</keyword>
<keyword evidence="6" id="KW-0808">Transferase</keyword>
<feature type="region of interest" description="Disordered" evidence="11">
    <location>
        <begin position="474"/>
        <end position="503"/>
    </location>
</feature>
<feature type="region of interest" description="Disordered" evidence="11">
    <location>
        <begin position="428"/>
        <end position="451"/>
    </location>
</feature>
<comment type="subcellular location">
    <subcellularLocation>
        <location evidence="4">Nucleus</location>
    </subcellularLocation>
</comment>
<evidence type="ECO:0000256" key="6">
    <source>
        <dbReference type="ARBA" id="ARBA00022679"/>
    </source>
</evidence>
<dbReference type="AlphaFoldDB" id="A0A0H5QWR5"/>
<feature type="domain" description="U-box" evidence="13">
    <location>
        <begin position="36"/>
        <end position="109"/>
    </location>
</feature>
<evidence type="ECO:0000256" key="1">
    <source>
        <dbReference type="ARBA" id="ARBA00000900"/>
    </source>
</evidence>
<evidence type="ECO:0000259" key="12">
    <source>
        <dbReference type="PROSITE" id="PS50072"/>
    </source>
</evidence>
<evidence type="ECO:0000259" key="13">
    <source>
        <dbReference type="PROSITE" id="PS51698"/>
    </source>
</evidence>
<comment type="catalytic activity">
    <reaction evidence="2">
        <text>[protein]-peptidylproline (omega=180) = [protein]-peptidylproline (omega=0)</text>
        <dbReference type="Rhea" id="RHEA:16237"/>
        <dbReference type="Rhea" id="RHEA-COMP:10747"/>
        <dbReference type="Rhea" id="RHEA-COMP:10748"/>
        <dbReference type="ChEBI" id="CHEBI:83833"/>
        <dbReference type="ChEBI" id="CHEBI:83834"/>
        <dbReference type="EC" id="5.2.1.8"/>
    </reaction>
</comment>
<dbReference type="GO" id="GO:0071013">
    <property type="term" value="C:catalytic step 2 spliceosome"/>
    <property type="evidence" value="ECO:0007669"/>
    <property type="project" value="TreeGrafter"/>
</dbReference>
<dbReference type="PRINTS" id="PR00153">
    <property type="entry name" value="CSAPPISMRASE"/>
</dbReference>
<dbReference type="PANTHER" id="PTHR45625:SF1">
    <property type="entry name" value="RING-TYPE E3 UBIQUITIN-PROTEIN LIGASE PPIL2"/>
    <property type="match status" value="1"/>
</dbReference>
<dbReference type="Pfam" id="PF00160">
    <property type="entry name" value="Pro_isomerase"/>
    <property type="match status" value="1"/>
</dbReference>
<dbReference type="PROSITE" id="PS51698">
    <property type="entry name" value="U_BOX"/>
    <property type="match status" value="1"/>
</dbReference>
<dbReference type="CDD" id="cd01923">
    <property type="entry name" value="cyclophilin_RING"/>
    <property type="match status" value="1"/>
</dbReference>
<dbReference type="GO" id="GO:0061630">
    <property type="term" value="F:ubiquitin protein ligase activity"/>
    <property type="evidence" value="ECO:0007669"/>
    <property type="project" value="UniProtKB-EC"/>
</dbReference>
<dbReference type="Pfam" id="PF04641">
    <property type="entry name" value="Rtf2"/>
    <property type="match status" value="1"/>
</dbReference>
<dbReference type="InterPro" id="IPR020892">
    <property type="entry name" value="Cyclophilin-type_PPIase_CS"/>
</dbReference>
<evidence type="ECO:0000256" key="9">
    <source>
        <dbReference type="ARBA" id="ARBA00023235"/>
    </source>
</evidence>
<dbReference type="SUPFAM" id="SSF57850">
    <property type="entry name" value="RING/U-box"/>
    <property type="match status" value="1"/>
</dbReference>
<reference evidence="14" key="1">
    <citation type="submission" date="2015-04" db="EMBL/GenBank/DDBJ databases">
        <title>The genome sequence of the plant pathogenic Rhizarian Plasmodiophora brassicae reveals insights in its biotrophic life cycle and the origin of chitin synthesis.</title>
        <authorList>
            <person name="Schwelm A."/>
            <person name="Fogelqvist J."/>
            <person name="Knaust A."/>
            <person name="Julke S."/>
            <person name="Lilja T."/>
            <person name="Dhandapani V."/>
            <person name="Bonilla-Rosso G."/>
            <person name="Karlsson M."/>
            <person name="Shevchenko A."/>
            <person name="Choi S.R."/>
            <person name="Kim H.G."/>
            <person name="Park J.Y."/>
            <person name="Lim Y.P."/>
            <person name="Ludwig-Muller J."/>
            <person name="Dixelius C."/>
        </authorList>
    </citation>
    <scope>NUCLEOTIDE SEQUENCE</scope>
    <source>
        <tissue evidence="14">Potato root galls</tissue>
    </source>
</reference>
<evidence type="ECO:0000313" key="14">
    <source>
        <dbReference type="EMBL" id="CRZ06187.1"/>
    </source>
</evidence>
<comment type="catalytic activity">
    <reaction evidence="1">
        <text>S-ubiquitinyl-[E2 ubiquitin-conjugating enzyme]-L-cysteine + [acceptor protein]-L-lysine = [E2 ubiquitin-conjugating enzyme]-L-cysteine + N(6)-ubiquitinyl-[acceptor protein]-L-lysine.</text>
        <dbReference type="EC" id="2.3.2.27"/>
    </reaction>
</comment>
<dbReference type="GO" id="GO:0006457">
    <property type="term" value="P:protein folding"/>
    <property type="evidence" value="ECO:0007669"/>
    <property type="project" value="InterPro"/>
</dbReference>
<dbReference type="SUPFAM" id="SSF50891">
    <property type="entry name" value="Cyclophilin-like"/>
    <property type="match status" value="1"/>
</dbReference>
<evidence type="ECO:0000256" key="8">
    <source>
        <dbReference type="ARBA" id="ARBA00023110"/>
    </source>
</evidence>
<dbReference type="Gene3D" id="3.30.40.10">
    <property type="entry name" value="Zinc/RING finger domain, C3HC4 (zinc finger)"/>
    <property type="match status" value="1"/>
</dbReference>
<evidence type="ECO:0000256" key="11">
    <source>
        <dbReference type="SAM" id="MobiDB-lite"/>
    </source>
</evidence>
<dbReference type="Gene3D" id="2.40.100.10">
    <property type="entry name" value="Cyclophilin-like"/>
    <property type="match status" value="1"/>
</dbReference>
<dbReference type="FunFam" id="2.40.100.10:FF:000014">
    <property type="entry name" value="Peptidyl-prolyl cis-trans isomerase cyp65"/>
    <property type="match status" value="1"/>
</dbReference>
<keyword evidence="9" id="KW-0413">Isomerase</keyword>
<evidence type="ECO:0000256" key="10">
    <source>
        <dbReference type="ARBA" id="ARBA00023242"/>
    </source>
</evidence>
<name>A0A0H5QWR5_9EUKA</name>
<dbReference type="CDD" id="cd16663">
    <property type="entry name" value="RING-Ubox_PPIL2"/>
    <property type="match status" value="1"/>
</dbReference>
<evidence type="ECO:0000256" key="2">
    <source>
        <dbReference type="ARBA" id="ARBA00000971"/>
    </source>
</evidence>
<evidence type="ECO:0000256" key="4">
    <source>
        <dbReference type="ARBA" id="ARBA00004123"/>
    </source>
</evidence>
<keyword evidence="7" id="KW-0833">Ubl conjugation pathway</keyword>
<comment type="function">
    <text evidence="3">May catalyze the cis-trans isomerization of proline imidic peptide bonds in oligopeptides thereby assisting the folding of proteins. May also function as a chaperone, playing a role in intracellular transport of proteins. May also have a protein ubiquitin ligase activity acting as an E3 ubiquitin protein ligase or as a ubiquitin-ubiquitin ligase promoting elongation of ubiquitin chains on proteins.</text>
</comment>
<comment type="similarity">
    <text evidence="5">Belongs to the cyclophilin-type PPIase family. PPIL2 subfamily.</text>
</comment>
<proteinExistence type="inferred from homology"/>
<feature type="compositionally biased region" description="Polar residues" evidence="11">
    <location>
        <begin position="474"/>
        <end position="491"/>
    </location>
</feature>
<dbReference type="EMBL" id="HACM01005745">
    <property type="protein sequence ID" value="CRZ06187.1"/>
    <property type="molecule type" value="Transcribed_RNA"/>
</dbReference>
<dbReference type="FunFam" id="3.30.40.10:FF:000079">
    <property type="entry name" value="Peptidyl-prolyl cis-trans isomerase 2"/>
    <property type="match status" value="1"/>
</dbReference>
<dbReference type="GO" id="GO:0003755">
    <property type="term" value="F:peptidyl-prolyl cis-trans isomerase activity"/>
    <property type="evidence" value="ECO:0007669"/>
    <property type="project" value="UniProtKB-KW"/>
</dbReference>
<dbReference type="InterPro" id="IPR013083">
    <property type="entry name" value="Znf_RING/FYVE/PHD"/>
</dbReference>
<protein>
    <submittedName>
        <fullName evidence="14">Uncharacterized protein</fullName>
    </submittedName>
</protein>
<dbReference type="InterPro" id="IPR002130">
    <property type="entry name" value="Cyclophilin-type_PPIase_dom"/>
</dbReference>
<dbReference type="PANTHER" id="PTHR45625">
    <property type="entry name" value="PEPTIDYL-PROLYL CIS-TRANS ISOMERASE-RELATED"/>
    <property type="match status" value="1"/>
</dbReference>
<accession>A0A0H5QWR5</accession>
<evidence type="ECO:0000256" key="7">
    <source>
        <dbReference type="ARBA" id="ARBA00022786"/>
    </source>
</evidence>
<organism evidence="14">
    <name type="scientific">Spongospora subterranea</name>
    <dbReference type="NCBI Taxonomy" id="70186"/>
    <lineage>
        <taxon>Eukaryota</taxon>
        <taxon>Sar</taxon>
        <taxon>Rhizaria</taxon>
        <taxon>Endomyxa</taxon>
        <taxon>Phytomyxea</taxon>
        <taxon>Plasmodiophorida</taxon>
        <taxon>Plasmodiophoridae</taxon>
        <taxon>Spongospora</taxon>
    </lineage>
</organism>
<dbReference type="SMART" id="SM00504">
    <property type="entry name" value="Ubox"/>
    <property type="match status" value="1"/>
</dbReference>
<evidence type="ECO:0000256" key="5">
    <source>
        <dbReference type="ARBA" id="ARBA00007930"/>
    </source>
</evidence>
<sequence length="503" mass="55248">MGKKSRTKDRMHMTASEWARDFGGHKAAASRGAIARCLPFDHCAVSLTPFTDPVCTKQGDVFDILNIVQYIKKHGKNPIDGSPLAIKDLIRLKFHKNSAGEYHCPLKFKQFTPNSHIVAIATSGNVFSYEAVQQLNLQMKVWTDLVTGEPFTRSDLITIQDPNTAPKMISHSVPTLDQAKPPVDDEVFTGKRLPKRKPIADEPKPQSKLADAERPVKKVAPTYHFTTGACSSSFTSSAVSLVTQSELAPINDADIRARKYEKLSGTDKKAFVRLTTSRGQLNLQLECALAPFACHNFILLCQRGYYNGVAFHRLIKNFMVQGGDPTGTGRGGESAWKVPFRDELKNGLKHDDRGVLSMANSGPDSNNSQFFITMRATPHLNGKHTVFGSLVGGDETLDAIEAIAVDRNDRPVVEVKILSTEVFMDPFGELMDSPDDEASTEKKLPEPKDETSYLAYSDRMVSAKSTTGQAIGKYINTSSRSDPTPIASQSVKKPAGYGDFSNF</sequence>
<dbReference type="PROSITE" id="PS00170">
    <property type="entry name" value="CSA_PPIASE_1"/>
    <property type="match status" value="1"/>
</dbReference>
<dbReference type="InterPro" id="IPR003613">
    <property type="entry name" value="Ubox_domain"/>
</dbReference>